<dbReference type="AlphaFoldDB" id="A0A7J9BLY4"/>
<dbReference type="Proteomes" id="UP000593579">
    <property type="component" value="Unassembled WGS sequence"/>
</dbReference>
<protein>
    <submittedName>
        <fullName evidence="1">Uncharacterized protein</fullName>
    </submittedName>
</protein>
<sequence length="72" mass="8126">KLVRPILELLDGNVVWESVQAIPSIKFLERIYQLIDDGMAKVVVLKLLGKKIGFSSLYNRMQAIGNQNRLGN</sequence>
<keyword evidence="2" id="KW-1185">Reference proteome</keyword>
<evidence type="ECO:0000313" key="1">
    <source>
        <dbReference type="EMBL" id="MBA0737208.1"/>
    </source>
</evidence>
<feature type="non-terminal residue" evidence="1">
    <location>
        <position position="1"/>
    </location>
</feature>
<comment type="caution">
    <text evidence="1">The sequence shown here is derived from an EMBL/GenBank/DDBJ whole genome shotgun (WGS) entry which is preliminary data.</text>
</comment>
<evidence type="ECO:0000313" key="2">
    <source>
        <dbReference type="Proteomes" id="UP000593579"/>
    </source>
</evidence>
<organism evidence="1 2">
    <name type="scientific">Gossypium gossypioides</name>
    <name type="common">Mexican cotton</name>
    <name type="synonym">Selera gossypioides</name>
    <dbReference type="NCBI Taxonomy" id="34282"/>
    <lineage>
        <taxon>Eukaryota</taxon>
        <taxon>Viridiplantae</taxon>
        <taxon>Streptophyta</taxon>
        <taxon>Embryophyta</taxon>
        <taxon>Tracheophyta</taxon>
        <taxon>Spermatophyta</taxon>
        <taxon>Magnoliopsida</taxon>
        <taxon>eudicotyledons</taxon>
        <taxon>Gunneridae</taxon>
        <taxon>Pentapetalae</taxon>
        <taxon>rosids</taxon>
        <taxon>malvids</taxon>
        <taxon>Malvales</taxon>
        <taxon>Malvaceae</taxon>
        <taxon>Malvoideae</taxon>
        <taxon>Gossypium</taxon>
    </lineage>
</organism>
<accession>A0A7J9BLY4</accession>
<dbReference type="EMBL" id="JABEZY010000004">
    <property type="protein sequence ID" value="MBA0737208.1"/>
    <property type="molecule type" value="Genomic_DNA"/>
</dbReference>
<gene>
    <name evidence="1" type="ORF">Gogos_010681</name>
</gene>
<name>A0A7J9BLY4_GOSGO</name>
<proteinExistence type="predicted"/>
<reference evidence="1 2" key="1">
    <citation type="journal article" date="2019" name="Genome Biol. Evol.">
        <title>Insights into the evolution of the New World diploid cottons (Gossypium, subgenus Houzingenia) based on genome sequencing.</title>
        <authorList>
            <person name="Grover C.E."/>
            <person name="Arick M.A. 2nd"/>
            <person name="Thrash A."/>
            <person name="Conover J.L."/>
            <person name="Sanders W.S."/>
            <person name="Peterson D.G."/>
            <person name="Frelichowski J.E."/>
            <person name="Scheffler J.A."/>
            <person name="Scheffler B.E."/>
            <person name="Wendel J.F."/>
        </authorList>
    </citation>
    <scope>NUCLEOTIDE SEQUENCE [LARGE SCALE GENOMIC DNA]</scope>
    <source>
        <strain evidence="1">5</strain>
        <tissue evidence="1">Leaf</tissue>
    </source>
</reference>